<dbReference type="GO" id="GO:0005886">
    <property type="term" value="C:plasma membrane"/>
    <property type="evidence" value="ECO:0007669"/>
    <property type="project" value="UniProtKB-SubCell"/>
</dbReference>
<comment type="catalytic activity">
    <reaction evidence="9">
        <text>Release of signal peptides from bacterial membrane prolipoproteins. Hydrolyzes -Xaa-Yaa-Zaa-|-(S,diacylglyceryl)Cys-, in which Xaa is hydrophobic (preferably Leu), and Yaa (Ala or Ser) and Zaa (Gly or Ala) have small, neutral side chains.</text>
        <dbReference type="EC" id="3.4.23.36"/>
    </reaction>
</comment>
<evidence type="ECO:0000256" key="5">
    <source>
        <dbReference type="ARBA" id="ARBA00022750"/>
    </source>
</evidence>
<feature type="transmembrane region" description="Helical" evidence="9">
    <location>
        <begin position="102"/>
        <end position="123"/>
    </location>
</feature>
<keyword evidence="5 9" id="KW-0064">Aspartyl protease</keyword>
<dbReference type="HAMAP" id="MF_00161">
    <property type="entry name" value="LspA"/>
    <property type="match status" value="1"/>
</dbReference>
<dbReference type="EC" id="3.4.23.36" evidence="9"/>
<dbReference type="GO" id="GO:0006508">
    <property type="term" value="P:proteolysis"/>
    <property type="evidence" value="ECO:0007669"/>
    <property type="project" value="UniProtKB-KW"/>
</dbReference>
<feature type="transmembrane region" description="Helical" evidence="9">
    <location>
        <begin position="12"/>
        <end position="31"/>
    </location>
</feature>
<comment type="similarity">
    <text evidence="1 9 10">Belongs to the peptidase A8 family.</text>
</comment>
<feature type="active site" evidence="9">
    <location>
        <position position="93"/>
    </location>
</feature>
<keyword evidence="11" id="KW-0449">Lipoprotein</keyword>
<evidence type="ECO:0000256" key="4">
    <source>
        <dbReference type="ARBA" id="ARBA00022692"/>
    </source>
</evidence>
<keyword evidence="8 9" id="KW-0472">Membrane</keyword>
<keyword evidence="2 9" id="KW-1003">Cell membrane</keyword>
<sequence length="127" mass="14938">MDNFILLNKKKLFSFLNLLYVKNYGIAFSLLSSNSIFEYWLIITLSVLIIFIIFIKLYISDIYDIKLIISMLFILGGAIGNLVNRIINGYVIDFIDLHIKNYHFATFNFADFFIFFGVFLLFLNDKF</sequence>
<dbReference type="NCBIfam" id="TIGR00077">
    <property type="entry name" value="lspA"/>
    <property type="match status" value="1"/>
</dbReference>
<evidence type="ECO:0000256" key="6">
    <source>
        <dbReference type="ARBA" id="ARBA00022801"/>
    </source>
</evidence>
<evidence type="ECO:0000256" key="9">
    <source>
        <dbReference type="HAMAP-Rule" id="MF_00161"/>
    </source>
</evidence>
<dbReference type="PANTHER" id="PTHR33695:SF1">
    <property type="entry name" value="LIPOPROTEIN SIGNAL PEPTIDASE"/>
    <property type="match status" value="1"/>
</dbReference>
<dbReference type="PRINTS" id="PR00781">
    <property type="entry name" value="LIPOSIGPTASE"/>
</dbReference>
<evidence type="ECO:0000256" key="7">
    <source>
        <dbReference type="ARBA" id="ARBA00022989"/>
    </source>
</evidence>
<evidence type="ECO:0000256" key="1">
    <source>
        <dbReference type="ARBA" id="ARBA00006139"/>
    </source>
</evidence>
<reference evidence="11 12" key="1">
    <citation type="submission" date="2018-03" db="EMBL/GenBank/DDBJ databases">
        <title>A parallel universe: an anciently diverged bacterial symbiosis in a Hawaiian planthopper (Hemiptera: Cixiidae) reveals rearranged nutritional responsibilities.</title>
        <authorList>
            <person name="Bennett G."/>
            <person name="Mao M."/>
        </authorList>
    </citation>
    <scope>NUCLEOTIDE SEQUENCE [LARGE SCALE GENOMIC DNA]</scope>
    <source>
        <strain evidence="11 12">OLIH</strain>
    </source>
</reference>
<keyword evidence="4 9" id="KW-0812">Transmembrane</keyword>
<dbReference type="PANTHER" id="PTHR33695">
    <property type="entry name" value="LIPOPROTEIN SIGNAL PEPTIDASE"/>
    <property type="match status" value="1"/>
</dbReference>
<dbReference type="AlphaFoldDB" id="A0A346DZA8"/>
<dbReference type="InterPro" id="IPR001872">
    <property type="entry name" value="Peptidase_A8"/>
</dbReference>
<comment type="function">
    <text evidence="9">This protein specifically catalyzes the removal of signal peptides from prolipoproteins.</text>
</comment>
<proteinExistence type="inferred from homology"/>
<protein>
    <recommendedName>
        <fullName evidence="9">Lipoprotein signal peptidase</fullName>
        <ecNumber evidence="9">3.4.23.36</ecNumber>
    </recommendedName>
    <alternativeName>
        <fullName evidence="9">Prolipoprotein signal peptidase</fullName>
    </alternativeName>
    <alternativeName>
        <fullName evidence="9">Signal peptidase II</fullName>
        <shortName evidence="9">SPase II</shortName>
    </alternativeName>
</protein>
<organism evidence="11 12">
    <name type="scientific">Candidatus Purcelliella pentastirinorum</name>
    <dbReference type="NCBI Taxonomy" id="472834"/>
    <lineage>
        <taxon>Bacteria</taxon>
        <taxon>Pseudomonadati</taxon>
        <taxon>Pseudomonadota</taxon>
        <taxon>Gammaproteobacteria</taxon>
        <taxon>Enterobacterales</taxon>
        <taxon>Enterobacteriaceae</taxon>
        <taxon>Candidatus Purcelliella</taxon>
    </lineage>
</organism>
<dbReference type="Pfam" id="PF01252">
    <property type="entry name" value="Peptidase_A8"/>
    <property type="match status" value="1"/>
</dbReference>
<keyword evidence="3 9" id="KW-0645">Protease</keyword>
<keyword evidence="7 9" id="KW-1133">Transmembrane helix</keyword>
<feature type="transmembrane region" description="Helical" evidence="9">
    <location>
        <begin position="67"/>
        <end position="87"/>
    </location>
</feature>
<evidence type="ECO:0000256" key="3">
    <source>
        <dbReference type="ARBA" id="ARBA00022670"/>
    </source>
</evidence>
<dbReference type="EMBL" id="CP028374">
    <property type="protein sequence ID" value="AXN02063.1"/>
    <property type="molecule type" value="Genomic_DNA"/>
</dbReference>
<feature type="transmembrane region" description="Helical" evidence="9">
    <location>
        <begin position="37"/>
        <end position="55"/>
    </location>
</feature>
<comment type="subcellular location">
    <subcellularLocation>
        <location evidence="9">Cell membrane</location>
        <topology evidence="9">Multi-pass membrane protein</topology>
    </subcellularLocation>
</comment>
<keyword evidence="6 9" id="KW-0378">Hydrolase</keyword>
<evidence type="ECO:0000313" key="11">
    <source>
        <dbReference type="EMBL" id="AXN02063.1"/>
    </source>
</evidence>
<name>A0A346DZA8_9ENTR</name>
<dbReference type="GO" id="GO:0004190">
    <property type="term" value="F:aspartic-type endopeptidase activity"/>
    <property type="evidence" value="ECO:0007669"/>
    <property type="project" value="UniProtKB-UniRule"/>
</dbReference>
<evidence type="ECO:0000313" key="12">
    <source>
        <dbReference type="Proteomes" id="UP000256856"/>
    </source>
</evidence>
<feature type="active site" evidence="9">
    <location>
        <position position="111"/>
    </location>
</feature>
<dbReference type="Proteomes" id="UP000256856">
    <property type="component" value="Chromosome"/>
</dbReference>
<evidence type="ECO:0000256" key="8">
    <source>
        <dbReference type="ARBA" id="ARBA00023136"/>
    </source>
</evidence>
<dbReference type="KEGG" id="ppet:C9I82_085"/>
<dbReference type="UniPathway" id="UPA00665"/>
<comment type="pathway">
    <text evidence="9">Protein modification; lipoprotein biosynthesis (signal peptide cleavage).</text>
</comment>
<keyword evidence="12" id="KW-1185">Reference proteome</keyword>
<evidence type="ECO:0000256" key="2">
    <source>
        <dbReference type="ARBA" id="ARBA00022475"/>
    </source>
</evidence>
<accession>A0A346DZA8</accession>
<evidence type="ECO:0000256" key="10">
    <source>
        <dbReference type="RuleBase" id="RU004181"/>
    </source>
</evidence>
<gene>
    <name evidence="9" type="primary">lspA</name>
    <name evidence="11" type="ORF">C9I82_085</name>
</gene>